<protein>
    <submittedName>
        <fullName evidence="1">Uncharacterized protein</fullName>
    </submittedName>
</protein>
<organism evidence="1 2">
    <name type="scientific">Catenovulum sediminis</name>
    <dbReference type="NCBI Taxonomy" id="1740262"/>
    <lineage>
        <taxon>Bacteria</taxon>
        <taxon>Pseudomonadati</taxon>
        <taxon>Pseudomonadota</taxon>
        <taxon>Gammaproteobacteria</taxon>
        <taxon>Alteromonadales</taxon>
        <taxon>Alteromonadaceae</taxon>
        <taxon>Catenovulum</taxon>
    </lineage>
</organism>
<gene>
    <name evidence="1" type="ORF">ABS311_07275</name>
</gene>
<evidence type="ECO:0000313" key="1">
    <source>
        <dbReference type="EMBL" id="MER2491681.1"/>
    </source>
</evidence>
<dbReference type="EMBL" id="JBELOE010000143">
    <property type="protein sequence ID" value="MER2491681.1"/>
    <property type="molecule type" value="Genomic_DNA"/>
</dbReference>
<keyword evidence="2" id="KW-1185">Reference proteome</keyword>
<proteinExistence type="predicted"/>
<reference evidence="1 2" key="1">
    <citation type="submission" date="2024-06" db="EMBL/GenBank/DDBJ databases">
        <authorList>
            <person name="Chen R.Y."/>
        </authorList>
    </citation>
    <scope>NUCLEOTIDE SEQUENCE [LARGE SCALE GENOMIC DNA]</scope>
    <source>
        <strain evidence="1 2">D2</strain>
    </source>
</reference>
<accession>A0ABV1RFY5</accession>
<dbReference type="RefSeq" id="WP_350401269.1">
    <property type="nucleotide sequence ID" value="NZ_JBELOE010000143.1"/>
</dbReference>
<sequence length="119" mass="13800">MNVNPRNTAISYFVSLDMLTNTFFNEGRLALINASKTHTLTSFKIWYKNKWRNTEVRANPNNVYLKPNEQMSISFLCDFETRVKYLATFVDPNRPHAGLIEQKGEAMLCELKSFSINTQ</sequence>
<evidence type="ECO:0000313" key="2">
    <source>
        <dbReference type="Proteomes" id="UP001467690"/>
    </source>
</evidence>
<comment type="caution">
    <text evidence="1">The sequence shown here is derived from an EMBL/GenBank/DDBJ whole genome shotgun (WGS) entry which is preliminary data.</text>
</comment>
<name>A0ABV1RFY5_9ALTE</name>
<dbReference type="Proteomes" id="UP001467690">
    <property type="component" value="Unassembled WGS sequence"/>
</dbReference>